<evidence type="ECO:0000313" key="1">
    <source>
        <dbReference type="EMBL" id="UUN96557.1"/>
    </source>
</evidence>
<dbReference type="EMBL" id="CP092085">
    <property type="protein sequence ID" value="UUN96557.1"/>
    <property type="molecule type" value="Genomic_DNA"/>
</dbReference>
<evidence type="ECO:0000313" key="2">
    <source>
        <dbReference type="Proteomes" id="UP000644140"/>
    </source>
</evidence>
<dbReference type="AlphaFoldDB" id="A0A8I1DHL1"/>
<name>A0A8I1DHL1_ACIBZ</name>
<gene>
    <name evidence="1" type="ORF">I9054_014375</name>
</gene>
<proteinExistence type="predicted"/>
<reference evidence="1" key="1">
    <citation type="submission" date="2022-02" db="EMBL/GenBank/DDBJ databases">
        <title>Characterization of Tn125 harboring carbapenem-resistant Acinetobacter bereziniae clinical isolates.</title>
        <authorList>
            <person name="Wong N.-K."/>
            <person name="Pan Q."/>
        </authorList>
    </citation>
    <scope>NUCLEOTIDE SEQUENCE</scope>
    <source>
        <strain evidence="1">GD03393</strain>
    </source>
</reference>
<sequence>MFELQNNLDDIFKHLNPCRHIIPEVSSFPQDLNYVEFLKTCADTEITADIHLFGYEKALKENQYLVQNFPIFSRQVWMIGRTGQGDEWFMDRQSFEILFYDHDLGFSDALNFHSLQSMQINFFQFLQFALLLQECEEYIDRSITDNEFAQFEQAVKQIDIALFSNYPFNYQ</sequence>
<protein>
    <submittedName>
        <fullName evidence="1">Uncharacterized protein</fullName>
    </submittedName>
</protein>
<dbReference type="Proteomes" id="UP000644140">
    <property type="component" value="Chromosome"/>
</dbReference>
<accession>A0A8I1DHL1</accession>
<organism evidence="1 2">
    <name type="scientific">Acinetobacter bereziniae</name>
    <name type="common">Acinetobacter genomosp. 10</name>
    <dbReference type="NCBI Taxonomy" id="106648"/>
    <lineage>
        <taxon>Bacteria</taxon>
        <taxon>Pseudomonadati</taxon>
        <taxon>Pseudomonadota</taxon>
        <taxon>Gammaproteobacteria</taxon>
        <taxon>Moraxellales</taxon>
        <taxon>Moraxellaceae</taxon>
        <taxon>Acinetobacter</taxon>
    </lineage>
</organism>
<dbReference type="RefSeq" id="WP_004831491.1">
    <property type="nucleotide sequence ID" value="NZ_BKMM01000039.1"/>
</dbReference>